<gene>
    <name evidence="1" type="ORF">ANN_15828</name>
</gene>
<evidence type="ECO:0000313" key="1">
    <source>
        <dbReference type="EMBL" id="KAJ4433519.1"/>
    </source>
</evidence>
<reference evidence="1 2" key="1">
    <citation type="journal article" date="2022" name="Allergy">
        <title>Genome assembly and annotation of Periplaneta americana reveal a comprehensive cockroach allergen profile.</title>
        <authorList>
            <person name="Wang L."/>
            <person name="Xiong Q."/>
            <person name="Saelim N."/>
            <person name="Wang L."/>
            <person name="Nong W."/>
            <person name="Wan A.T."/>
            <person name="Shi M."/>
            <person name="Liu X."/>
            <person name="Cao Q."/>
            <person name="Hui J.H.L."/>
            <person name="Sookrung N."/>
            <person name="Leung T.F."/>
            <person name="Tungtrongchitr A."/>
            <person name="Tsui S.K.W."/>
        </authorList>
    </citation>
    <scope>NUCLEOTIDE SEQUENCE [LARGE SCALE GENOMIC DNA]</scope>
    <source>
        <strain evidence="1">PWHHKU_190912</strain>
    </source>
</reference>
<keyword evidence="2" id="KW-1185">Reference proteome</keyword>
<dbReference type="EMBL" id="JAJSOF020000027">
    <property type="protein sequence ID" value="KAJ4433519.1"/>
    <property type="molecule type" value="Genomic_DNA"/>
</dbReference>
<evidence type="ECO:0000313" key="2">
    <source>
        <dbReference type="Proteomes" id="UP001148838"/>
    </source>
</evidence>
<dbReference type="Proteomes" id="UP001148838">
    <property type="component" value="Unassembled WGS sequence"/>
</dbReference>
<comment type="caution">
    <text evidence="1">The sequence shown here is derived from an EMBL/GenBank/DDBJ whole genome shotgun (WGS) entry which is preliminary data.</text>
</comment>
<name>A0ABQ8SI06_PERAM</name>
<organism evidence="1 2">
    <name type="scientific">Periplaneta americana</name>
    <name type="common">American cockroach</name>
    <name type="synonym">Blatta americana</name>
    <dbReference type="NCBI Taxonomy" id="6978"/>
    <lineage>
        <taxon>Eukaryota</taxon>
        <taxon>Metazoa</taxon>
        <taxon>Ecdysozoa</taxon>
        <taxon>Arthropoda</taxon>
        <taxon>Hexapoda</taxon>
        <taxon>Insecta</taxon>
        <taxon>Pterygota</taxon>
        <taxon>Neoptera</taxon>
        <taxon>Polyneoptera</taxon>
        <taxon>Dictyoptera</taxon>
        <taxon>Blattodea</taxon>
        <taxon>Blattoidea</taxon>
        <taxon>Blattidae</taxon>
        <taxon>Blattinae</taxon>
        <taxon>Periplaneta</taxon>
    </lineage>
</organism>
<protein>
    <submittedName>
        <fullName evidence="1">Uncharacterized protein</fullName>
    </submittedName>
</protein>
<accession>A0ABQ8SI06</accession>
<sequence>MVWCSIFWVNSSYFLQNESKAITVTIVLYTKILCKFIELELRQYNIEFEAFLFQQQVETAYTARTFRIILKEMLLPRIISSNENMQWPVRSSNVNVWNYSSGDT</sequence>
<proteinExistence type="predicted"/>